<dbReference type="Pfam" id="PF01497">
    <property type="entry name" value="Peripla_BP_2"/>
    <property type="match status" value="1"/>
</dbReference>
<dbReference type="PANTHER" id="PTHR30535">
    <property type="entry name" value="VITAMIN B12-BINDING PROTEIN"/>
    <property type="match status" value="1"/>
</dbReference>
<keyword evidence="3" id="KW-1185">Reference proteome</keyword>
<evidence type="ECO:0000313" key="2">
    <source>
        <dbReference type="EMBL" id="POS02150.1"/>
    </source>
</evidence>
<dbReference type="EMBL" id="PQNY01000005">
    <property type="protein sequence ID" value="POS02150.1"/>
    <property type="molecule type" value="Genomic_DNA"/>
</dbReference>
<dbReference type="GO" id="GO:0071281">
    <property type="term" value="P:cellular response to iron ion"/>
    <property type="evidence" value="ECO:0007669"/>
    <property type="project" value="TreeGrafter"/>
</dbReference>
<sequence>MRVFYALFFLVFFISCKPKNELHTQQSVPNSCKYATGLAIYHYKNFSLVEVNKPWEGASKTYKYLLKQKNVQTPDSLKSYEIIEIPVQKIVVTSTTHIPSLDMLNKTETLIGFPTLNYISSEKVRDRIEKGFVQDLGTNQNLNIELALSLQPDVIIGYGVSKENPSLENLQKSGLKVVMNGDWNEQSPLGKAEWIKLFGCLYNKSKQADAIFKTIEKEYLKTKKLAQNTTEYPTILAGDMFEGVWYMPKGTSWGSAIMQDAHANYLWKDTKGSGSLSLSFEEVFLKAKKADFWFTSGQFTSLEEMDKANVHYKQFDAFKKQKVFSFGLKKGKTGGNLYYELAPNRPDIVLKDLVKILHPELLNGYKPYFFEKLK</sequence>
<comment type="caution">
    <text evidence="2">The sequence shown here is derived from an EMBL/GenBank/DDBJ whole genome shotgun (WGS) entry which is preliminary data.</text>
</comment>
<proteinExistence type="predicted"/>
<organism evidence="2 3">
    <name type="scientific">Flavobacterium croceum DSM 17960</name>
    <dbReference type="NCBI Taxonomy" id="1121886"/>
    <lineage>
        <taxon>Bacteria</taxon>
        <taxon>Pseudomonadati</taxon>
        <taxon>Bacteroidota</taxon>
        <taxon>Flavobacteriia</taxon>
        <taxon>Flavobacteriales</taxon>
        <taxon>Flavobacteriaceae</taxon>
        <taxon>Flavobacterium</taxon>
    </lineage>
</organism>
<reference evidence="2 3" key="1">
    <citation type="submission" date="2018-01" db="EMBL/GenBank/DDBJ databases">
        <title>Genomic Encyclopedia of Type Strains, Phase I: the one thousand microbial genomes (KMG-I) project.</title>
        <authorList>
            <person name="Goeker M."/>
        </authorList>
    </citation>
    <scope>NUCLEOTIDE SEQUENCE [LARGE SCALE GENOMIC DNA]</scope>
    <source>
        <strain evidence="2 3">DSM 17960</strain>
    </source>
</reference>
<dbReference type="RefSeq" id="WP_103725587.1">
    <property type="nucleotide sequence ID" value="NZ_PQNY01000005.1"/>
</dbReference>
<dbReference type="InterPro" id="IPR002491">
    <property type="entry name" value="ABC_transptr_periplasmic_BD"/>
</dbReference>
<evidence type="ECO:0000259" key="1">
    <source>
        <dbReference type="PROSITE" id="PS50983"/>
    </source>
</evidence>
<name>A0A2S4N902_9FLAO</name>
<dbReference type="PROSITE" id="PS51257">
    <property type="entry name" value="PROKAR_LIPOPROTEIN"/>
    <property type="match status" value="1"/>
</dbReference>
<feature type="domain" description="Fe/B12 periplasmic-binding" evidence="1">
    <location>
        <begin position="89"/>
        <end position="361"/>
    </location>
</feature>
<dbReference type="AlphaFoldDB" id="A0A2S4N902"/>
<accession>A0A2S4N902</accession>
<dbReference type="Gene3D" id="3.40.50.1980">
    <property type="entry name" value="Nitrogenase molybdenum iron protein domain"/>
    <property type="match status" value="2"/>
</dbReference>
<dbReference type="SUPFAM" id="SSF53807">
    <property type="entry name" value="Helical backbone' metal receptor"/>
    <property type="match status" value="1"/>
</dbReference>
<dbReference type="PANTHER" id="PTHR30535:SF34">
    <property type="entry name" value="MOLYBDATE-BINDING PROTEIN MOLA"/>
    <property type="match status" value="1"/>
</dbReference>
<protein>
    <submittedName>
        <fullName evidence="2">Iron complex transport system substrate-binding protein</fullName>
    </submittedName>
</protein>
<dbReference type="OrthoDB" id="9812528at2"/>
<dbReference type="PROSITE" id="PS50983">
    <property type="entry name" value="FE_B12_PBP"/>
    <property type="match status" value="1"/>
</dbReference>
<gene>
    <name evidence="2" type="ORF">Q361_10541</name>
</gene>
<evidence type="ECO:0000313" key="3">
    <source>
        <dbReference type="Proteomes" id="UP000237056"/>
    </source>
</evidence>
<dbReference type="InterPro" id="IPR050902">
    <property type="entry name" value="ABC_Transporter_SBP"/>
</dbReference>
<dbReference type="Proteomes" id="UP000237056">
    <property type="component" value="Unassembled WGS sequence"/>
</dbReference>